<sequence length="424" mass="47563">MISLLIDVAKGMDYLHNSDIGSHGHLRSSKCVVDSRWHCKITGYGLSELRRRHNVQSPKVKGNSMLYIAPELLRTSIHYRNYYGTRKGDIYSFGIILQEVIIMDRPYALEVKKKVKLATILANVRSKILEVPYRPSLGEKCPREWRMLAHICWNEEPERRFSFQQILTILRKLAGTDNLTFVERLSQRLEQNVSNLGIMVTDLTAHLEVESEKASNLLGCLLPKAVADDYILGKAYQPKIFKSVTILCTDIMGFTKISAKSTARQTVDFLNALYSSYDAIVKTRDAYKLETIGDAYIVISGCPEKNGDQHASEIAGVALDLFEVLKTHTIPHLPDETIKSRGGIHSGPIIAGVVGLKVPRFCVFGKTYDIAELMESSSKANMIRISSTSVNLLPNAKFKLSSMENILMPDKKSSIETYFLLGKT</sequence>
<dbReference type="EC" id="4.6.1.2" evidence="2"/>
<dbReference type="AlphaFoldDB" id="T1EEI5"/>
<dbReference type="GO" id="GO:0005886">
    <property type="term" value="C:plasma membrane"/>
    <property type="evidence" value="ECO:0000318"/>
    <property type="project" value="GO_Central"/>
</dbReference>
<evidence type="ECO:0000256" key="3">
    <source>
        <dbReference type="ARBA" id="ARBA00022692"/>
    </source>
</evidence>
<dbReference type="Gene3D" id="1.10.510.10">
    <property type="entry name" value="Transferase(Phosphotransferase) domain 1"/>
    <property type="match status" value="1"/>
</dbReference>
<evidence type="ECO:0000256" key="4">
    <source>
        <dbReference type="ARBA" id="ARBA00022741"/>
    </source>
</evidence>
<dbReference type="SMART" id="SM00044">
    <property type="entry name" value="CYCc"/>
    <property type="match status" value="1"/>
</dbReference>
<protein>
    <recommendedName>
        <fullName evidence="2">guanylate cyclase</fullName>
        <ecNumber evidence="2">4.6.1.2</ecNumber>
    </recommendedName>
</protein>
<dbReference type="SUPFAM" id="SSF56112">
    <property type="entry name" value="Protein kinase-like (PK-like)"/>
    <property type="match status" value="1"/>
</dbReference>
<evidence type="ECO:0000313" key="11">
    <source>
        <dbReference type="EMBL" id="ESN91552.1"/>
    </source>
</evidence>
<evidence type="ECO:0000259" key="10">
    <source>
        <dbReference type="PROSITE" id="PS50125"/>
    </source>
</evidence>
<gene>
    <name evidence="12" type="primary">20194987</name>
    <name evidence="11" type="ORF">HELRODRAFT_108365</name>
</gene>
<reference evidence="13" key="1">
    <citation type="submission" date="2012-12" db="EMBL/GenBank/DDBJ databases">
        <authorList>
            <person name="Hellsten U."/>
            <person name="Grimwood J."/>
            <person name="Chapman J.A."/>
            <person name="Shapiro H."/>
            <person name="Aerts A."/>
            <person name="Otillar R.P."/>
            <person name="Terry A.Y."/>
            <person name="Boore J.L."/>
            <person name="Simakov O."/>
            <person name="Marletaz F."/>
            <person name="Cho S.-J."/>
            <person name="Edsinger-Gonzales E."/>
            <person name="Havlak P."/>
            <person name="Kuo D.-H."/>
            <person name="Larsson T."/>
            <person name="Lv J."/>
            <person name="Arendt D."/>
            <person name="Savage R."/>
            <person name="Osoegawa K."/>
            <person name="de Jong P."/>
            <person name="Lindberg D.R."/>
            <person name="Seaver E.C."/>
            <person name="Weisblat D.A."/>
            <person name="Putnam N.H."/>
            <person name="Grigoriev I.V."/>
            <person name="Rokhsar D.S."/>
        </authorList>
    </citation>
    <scope>NUCLEOTIDE SEQUENCE</scope>
</reference>
<keyword evidence="13" id="KW-1185">Reference proteome</keyword>
<dbReference type="PROSITE" id="PS50125">
    <property type="entry name" value="GUANYLATE_CYCLASE_2"/>
    <property type="match status" value="1"/>
</dbReference>
<dbReference type="OrthoDB" id="1890790at2759"/>
<dbReference type="PANTHER" id="PTHR11920">
    <property type="entry name" value="GUANYLYL CYCLASE"/>
    <property type="match status" value="1"/>
</dbReference>
<dbReference type="eggNOG" id="KOG1023">
    <property type="taxonomic scope" value="Eukaryota"/>
</dbReference>
<evidence type="ECO:0000256" key="7">
    <source>
        <dbReference type="ARBA" id="ARBA00023239"/>
    </source>
</evidence>
<dbReference type="EMBL" id="AMQM01002108">
    <property type="status" value="NOT_ANNOTATED_CDS"/>
    <property type="molecule type" value="Genomic_DNA"/>
</dbReference>
<name>T1EEI5_HELRO</name>
<proteinExistence type="predicted"/>
<dbReference type="GO" id="GO:0005524">
    <property type="term" value="F:ATP binding"/>
    <property type="evidence" value="ECO:0007669"/>
    <property type="project" value="InterPro"/>
</dbReference>
<keyword evidence="6" id="KW-0472">Membrane</keyword>
<dbReference type="InParanoid" id="T1EEI5"/>
<evidence type="ECO:0000256" key="8">
    <source>
        <dbReference type="ARBA" id="ARBA00023293"/>
    </source>
</evidence>
<keyword evidence="4" id="KW-0547">Nucleotide-binding</keyword>
<dbReference type="Proteomes" id="UP000015101">
    <property type="component" value="Unassembled WGS sequence"/>
</dbReference>
<evidence type="ECO:0000313" key="12">
    <source>
        <dbReference type="EnsemblMetazoa" id="HelroP108365"/>
    </source>
</evidence>
<evidence type="ECO:0000256" key="6">
    <source>
        <dbReference type="ARBA" id="ARBA00023136"/>
    </source>
</evidence>
<reference evidence="12" key="3">
    <citation type="submission" date="2015-06" db="UniProtKB">
        <authorList>
            <consortium name="EnsemblMetazoa"/>
        </authorList>
    </citation>
    <scope>IDENTIFICATION</scope>
</reference>
<organism evidence="12 13">
    <name type="scientific">Helobdella robusta</name>
    <name type="common">Californian leech</name>
    <dbReference type="NCBI Taxonomy" id="6412"/>
    <lineage>
        <taxon>Eukaryota</taxon>
        <taxon>Metazoa</taxon>
        <taxon>Spiralia</taxon>
        <taxon>Lophotrochozoa</taxon>
        <taxon>Annelida</taxon>
        <taxon>Clitellata</taxon>
        <taxon>Hirudinea</taxon>
        <taxon>Rhynchobdellida</taxon>
        <taxon>Glossiphoniidae</taxon>
        <taxon>Helobdella</taxon>
    </lineage>
</organism>
<dbReference type="FunFam" id="3.30.70.1230:FF:000158">
    <property type="entry name" value="Uncharacterized protein"/>
    <property type="match status" value="1"/>
</dbReference>
<dbReference type="CDD" id="cd07302">
    <property type="entry name" value="CHD"/>
    <property type="match status" value="1"/>
</dbReference>
<comment type="subcellular location">
    <subcellularLocation>
        <location evidence="1">Membrane</location>
        <topology evidence="1">Single-pass membrane protein</topology>
    </subcellularLocation>
</comment>
<dbReference type="STRING" id="6412.T1EEI5"/>
<dbReference type="InterPro" id="IPR001054">
    <property type="entry name" value="A/G_cyclase"/>
</dbReference>
<dbReference type="InterPro" id="IPR000719">
    <property type="entry name" value="Prot_kinase_dom"/>
</dbReference>
<dbReference type="GO" id="GO:0035556">
    <property type="term" value="P:intracellular signal transduction"/>
    <property type="evidence" value="ECO:0007669"/>
    <property type="project" value="InterPro"/>
</dbReference>
<evidence type="ECO:0000256" key="1">
    <source>
        <dbReference type="ARBA" id="ARBA00004167"/>
    </source>
</evidence>
<dbReference type="EMBL" id="KB097700">
    <property type="protein sequence ID" value="ESN91552.1"/>
    <property type="molecule type" value="Genomic_DNA"/>
</dbReference>
<dbReference type="SUPFAM" id="SSF55073">
    <property type="entry name" value="Nucleotide cyclase"/>
    <property type="match status" value="1"/>
</dbReference>
<dbReference type="GO" id="GO:0006182">
    <property type="term" value="P:cGMP biosynthetic process"/>
    <property type="evidence" value="ECO:0000318"/>
    <property type="project" value="GO_Central"/>
</dbReference>
<dbReference type="InterPro" id="IPR001245">
    <property type="entry name" value="Ser-Thr/Tyr_kinase_cat_dom"/>
</dbReference>
<dbReference type="CTD" id="20194987"/>
<keyword evidence="5" id="KW-1133">Transmembrane helix</keyword>
<dbReference type="KEGG" id="hro:HELRODRAFT_108365"/>
<dbReference type="GO" id="GO:0001653">
    <property type="term" value="F:peptide receptor activity"/>
    <property type="evidence" value="ECO:0000318"/>
    <property type="project" value="GO_Central"/>
</dbReference>
<dbReference type="InterPro" id="IPR029787">
    <property type="entry name" value="Nucleotide_cyclase"/>
</dbReference>
<dbReference type="GO" id="GO:0004672">
    <property type="term" value="F:protein kinase activity"/>
    <property type="evidence" value="ECO:0007669"/>
    <property type="project" value="InterPro"/>
</dbReference>
<dbReference type="HOGENOM" id="CLU_001072_11_2_1"/>
<evidence type="ECO:0000256" key="5">
    <source>
        <dbReference type="ARBA" id="ARBA00022989"/>
    </source>
</evidence>
<keyword evidence="7" id="KW-0456">Lyase</keyword>
<dbReference type="Gene3D" id="3.30.70.1230">
    <property type="entry name" value="Nucleotide cyclase"/>
    <property type="match status" value="1"/>
</dbReference>
<dbReference type="InterPro" id="IPR011009">
    <property type="entry name" value="Kinase-like_dom_sf"/>
</dbReference>
<feature type="domain" description="Guanylate cyclase" evidence="10">
    <location>
        <begin position="245"/>
        <end position="375"/>
    </location>
</feature>
<dbReference type="GO" id="GO:0004383">
    <property type="term" value="F:guanylate cyclase activity"/>
    <property type="evidence" value="ECO:0000318"/>
    <property type="project" value="GO_Central"/>
</dbReference>
<dbReference type="InterPro" id="IPR050401">
    <property type="entry name" value="Cyclic_nucleotide_synthase"/>
</dbReference>
<dbReference type="Pfam" id="PF07714">
    <property type="entry name" value="PK_Tyr_Ser-Thr"/>
    <property type="match status" value="1"/>
</dbReference>
<dbReference type="PANTHER" id="PTHR11920:SF494">
    <property type="entry name" value="ATRIAL NATRIURETIC PEPTIDE RECEPTOR 2"/>
    <property type="match status" value="1"/>
</dbReference>
<dbReference type="GO" id="GO:0007168">
    <property type="term" value="P:receptor guanylyl cyclase signaling pathway"/>
    <property type="evidence" value="ECO:0000318"/>
    <property type="project" value="GO_Central"/>
</dbReference>
<evidence type="ECO:0000259" key="9">
    <source>
        <dbReference type="PROSITE" id="PS50011"/>
    </source>
</evidence>
<dbReference type="Pfam" id="PF00211">
    <property type="entry name" value="Guanylate_cyc"/>
    <property type="match status" value="1"/>
</dbReference>
<dbReference type="PROSITE" id="PS50011">
    <property type="entry name" value="PROTEIN_KINASE_DOM"/>
    <property type="match status" value="1"/>
</dbReference>
<dbReference type="RefSeq" id="XP_009030388.1">
    <property type="nucleotide sequence ID" value="XM_009032140.1"/>
</dbReference>
<evidence type="ECO:0000313" key="13">
    <source>
        <dbReference type="Proteomes" id="UP000015101"/>
    </source>
</evidence>
<dbReference type="GeneID" id="20194987"/>
<keyword evidence="3" id="KW-0812">Transmembrane</keyword>
<evidence type="ECO:0000256" key="2">
    <source>
        <dbReference type="ARBA" id="ARBA00012202"/>
    </source>
</evidence>
<dbReference type="EnsemblMetazoa" id="HelroT108365">
    <property type="protein sequence ID" value="HelroP108365"/>
    <property type="gene ID" value="HelroG108365"/>
</dbReference>
<keyword evidence="8" id="KW-0141">cGMP biosynthesis</keyword>
<feature type="domain" description="Protein kinase" evidence="9">
    <location>
        <begin position="1"/>
        <end position="182"/>
    </location>
</feature>
<reference evidence="11 13" key="2">
    <citation type="journal article" date="2013" name="Nature">
        <title>Insights into bilaterian evolution from three spiralian genomes.</title>
        <authorList>
            <person name="Simakov O."/>
            <person name="Marletaz F."/>
            <person name="Cho S.J."/>
            <person name="Edsinger-Gonzales E."/>
            <person name="Havlak P."/>
            <person name="Hellsten U."/>
            <person name="Kuo D.H."/>
            <person name="Larsson T."/>
            <person name="Lv J."/>
            <person name="Arendt D."/>
            <person name="Savage R."/>
            <person name="Osoegawa K."/>
            <person name="de Jong P."/>
            <person name="Grimwood J."/>
            <person name="Chapman J.A."/>
            <person name="Shapiro H."/>
            <person name="Aerts A."/>
            <person name="Otillar R.P."/>
            <person name="Terry A.Y."/>
            <person name="Boore J.L."/>
            <person name="Grigoriev I.V."/>
            <person name="Lindberg D.R."/>
            <person name="Seaver E.C."/>
            <person name="Weisblat D.A."/>
            <person name="Putnam N.H."/>
            <person name="Rokhsar D.S."/>
        </authorList>
    </citation>
    <scope>NUCLEOTIDE SEQUENCE</scope>
</reference>
<accession>T1EEI5</accession>